<dbReference type="EMBL" id="CCXS01000001">
    <property type="protein sequence ID" value="CEG21400.1"/>
    <property type="molecule type" value="Genomic_DNA"/>
</dbReference>
<evidence type="ECO:0000313" key="2">
    <source>
        <dbReference type="EMBL" id="CEG21400.1"/>
    </source>
</evidence>
<keyword evidence="1" id="KW-1133">Transmembrane helix</keyword>
<dbReference type="RefSeq" id="WP_199876570.1">
    <property type="nucleotide sequence ID" value="NZ_CCXS01000001.1"/>
</dbReference>
<evidence type="ECO:0000313" key="3">
    <source>
        <dbReference type="Proteomes" id="UP000043699"/>
    </source>
</evidence>
<dbReference type="Proteomes" id="UP000043699">
    <property type="component" value="Unassembled WGS sequence"/>
</dbReference>
<dbReference type="AlphaFoldDB" id="A0A098EHY8"/>
<keyword evidence="3" id="KW-1185">Reference proteome</keyword>
<keyword evidence="1" id="KW-0472">Membrane</keyword>
<keyword evidence="1" id="KW-0812">Transmembrane</keyword>
<protein>
    <submittedName>
        <fullName evidence="2">Uncharacterized protein</fullName>
    </submittedName>
</protein>
<sequence>MKGLNSKWFEKIFLGVSGLLLIWLIFGFVTVGGFILLLFMEELQK</sequence>
<reference evidence="2 3" key="1">
    <citation type="submission" date="2014-09" db="EMBL/GenBank/DDBJ databases">
        <authorList>
            <person name="Urmite Genomes Urmite Genomes"/>
        </authorList>
    </citation>
    <scope>NUCLEOTIDE SEQUENCE [LARGE SCALE GENOMIC DNA]</scope>
    <source>
        <strain evidence="2 3">ES2</strain>
    </source>
</reference>
<proteinExistence type="predicted"/>
<organism evidence="2 3">
    <name type="scientific">Planococcus massiliensis</name>
    <dbReference type="NCBI Taxonomy" id="1499687"/>
    <lineage>
        <taxon>Bacteria</taxon>
        <taxon>Bacillati</taxon>
        <taxon>Bacillota</taxon>
        <taxon>Bacilli</taxon>
        <taxon>Bacillales</taxon>
        <taxon>Caryophanaceae</taxon>
        <taxon>Planococcus</taxon>
    </lineage>
</organism>
<accession>A0A098EHY8</accession>
<gene>
    <name evidence="2" type="ORF">BN1080_00310</name>
</gene>
<evidence type="ECO:0000256" key="1">
    <source>
        <dbReference type="SAM" id="Phobius"/>
    </source>
</evidence>
<name>A0A098EHY8_9BACL</name>
<feature type="transmembrane region" description="Helical" evidence="1">
    <location>
        <begin position="12"/>
        <end position="39"/>
    </location>
</feature>